<keyword evidence="1" id="KW-0472">Membrane</keyword>
<geneLocation type="mitochondrion" evidence="3"/>
<evidence type="ECO:0000313" key="3">
    <source>
        <dbReference type="EMBL" id="VFU78915.1"/>
    </source>
</evidence>
<keyword evidence="1" id="KW-0812">Transmembrane</keyword>
<feature type="chain" id="PRO_5019837109" evidence="2">
    <location>
        <begin position="20"/>
        <end position="161"/>
    </location>
</feature>
<feature type="transmembrane region" description="Helical" evidence="1">
    <location>
        <begin position="131"/>
        <end position="150"/>
    </location>
</feature>
<dbReference type="EMBL" id="LR536618">
    <property type="protein sequence ID" value="VFU78915.1"/>
    <property type="molecule type" value="Genomic_DNA"/>
</dbReference>
<keyword evidence="2" id="KW-0732">Signal</keyword>
<feature type="transmembrane region" description="Helical" evidence="1">
    <location>
        <begin position="45"/>
        <end position="67"/>
    </location>
</feature>
<accession>A0A485M7Y2</accession>
<gene>
    <name evidence="3" type="primary">nad6</name>
    <name evidence="3" type="ORF">PPRSMT01_0011</name>
</gene>
<evidence type="ECO:0000256" key="2">
    <source>
        <dbReference type="SAM" id="SignalP"/>
    </source>
</evidence>
<keyword evidence="3" id="KW-0496">Mitochondrion</keyword>
<dbReference type="AlphaFoldDB" id="A0A485M7Y2"/>
<protein>
    <submittedName>
        <fullName evidence="3">NADH dehydrogenase subunit 6</fullName>
    </submittedName>
</protein>
<sequence>MSLALLMLLTMSSLFLASSAPHILVAALLTSTAVASVLLSSVKPHPWLAYALFLVFLGGVLVLFTYISSLSSNLLFKKVKLEILAPALSLVVLFMSFNKPPTPVESPSNPLMTPFLEMTLKELFSPAAYPLYLYLFMYLLITLLYVVALMKTYYAPLRKTL</sequence>
<feature type="signal peptide" evidence="2">
    <location>
        <begin position="1"/>
        <end position="19"/>
    </location>
</feature>
<evidence type="ECO:0000256" key="1">
    <source>
        <dbReference type="SAM" id="Phobius"/>
    </source>
</evidence>
<organism evidence="3">
    <name type="scientific">Proasellus parvulus</name>
    <dbReference type="NCBI Taxonomy" id="1282015"/>
    <lineage>
        <taxon>Eukaryota</taxon>
        <taxon>Metazoa</taxon>
        <taxon>Ecdysozoa</taxon>
        <taxon>Arthropoda</taxon>
        <taxon>Crustacea</taxon>
        <taxon>Multicrustacea</taxon>
        <taxon>Malacostraca</taxon>
        <taxon>Eumalacostraca</taxon>
        <taxon>Peracarida</taxon>
        <taxon>Isopoda</taxon>
        <taxon>Asellota</taxon>
        <taxon>Aselloidea</taxon>
        <taxon>Asellidae</taxon>
        <taxon>Proasellus</taxon>
    </lineage>
</organism>
<reference evidence="3" key="1">
    <citation type="submission" date="2019-03" db="EMBL/GenBank/DDBJ databases">
        <authorList>
            <person name="Lefebure T."/>
            <person name="Lefebure T."/>
        </authorList>
    </citation>
    <scope>NUCLEOTIDE SEQUENCE [LARGE SCALE GENOMIC DNA]</scope>
</reference>
<name>A0A485M7Y2_9CRUS</name>
<keyword evidence="1" id="KW-1133">Transmembrane helix</keyword>
<proteinExistence type="predicted"/>